<comment type="caution">
    <text evidence="1">The sequence shown here is derived from an EMBL/GenBank/DDBJ whole genome shotgun (WGS) entry which is preliminary data.</text>
</comment>
<dbReference type="EMBL" id="CAJOBG010098622">
    <property type="protein sequence ID" value="CAF4693553.1"/>
    <property type="molecule type" value="Genomic_DNA"/>
</dbReference>
<evidence type="ECO:0000313" key="1">
    <source>
        <dbReference type="EMBL" id="CAF4693553.1"/>
    </source>
</evidence>
<sequence>YGIRGQSSSGPQNQLVLKPELIEQPEPIIFAFDIECTKMPLKFPTAVSDQ</sequence>
<dbReference type="Proteomes" id="UP000663866">
    <property type="component" value="Unassembled WGS sequence"/>
</dbReference>
<feature type="non-terminal residue" evidence="1">
    <location>
        <position position="50"/>
    </location>
</feature>
<gene>
    <name evidence="1" type="ORF">OVN521_LOCUS48147</name>
</gene>
<dbReference type="AlphaFoldDB" id="A0A821HZL9"/>
<feature type="non-terminal residue" evidence="1">
    <location>
        <position position="1"/>
    </location>
</feature>
<organism evidence="1 2">
    <name type="scientific">Rotaria magnacalcarata</name>
    <dbReference type="NCBI Taxonomy" id="392030"/>
    <lineage>
        <taxon>Eukaryota</taxon>
        <taxon>Metazoa</taxon>
        <taxon>Spiralia</taxon>
        <taxon>Gnathifera</taxon>
        <taxon>Rotifera</taxon>
        <taxon>Eurotatoria</taxon>
        <taxon>Bdelloidea</taxon>
        <taxon>Philodinida</taxon>
        <taxon>Philodinidae</taxon>
        <taxon>Rotaria</taxon>
    </lineage>
</organism>
<reference evidence="1" key="1">
    <citation type="submission" date="2021-02" db="EMBL/GenBank/DDBJ databases">
        <authorList>
            <person name="Nowell W R."/>
        </authorList>
    </citation>
    <scope>NUCLEOTIDE SEQUENCE</scope>
</reference>
<accession>A0A821HZL9</accession>
<proteinExistence type="predicted"/>
<evidence type="ECO:0000313" key="2">
    <source>
        <dbReference type="Proteomes" id="UP000663866"/>
    </source>
</evidence>
<keyword evidence="2" id="KW-1185">Reference proteome</keyword>
<name>A0A821HZL9_9BILA</name>
<protein>
    <submittedName>
        <fullName evidence="1">Uncharacterized protein</fullName>
    </submittedName>
</protein>